<dbReference type="Proteomes" id="UP000017836">
    <property type="component" value="Unassembled WGS sequence"/>
</dbReference>
<protein>
    <submittedName>
        <fullName evidence="1">Uncharacterized protein</fullName>
    </submittedName>
</protein>
<sequence>MFNPEQLKQQETVFGKLTFQSQISIHISQAFIEDLYLVLPVCQFTVKLAYNISICCSVDLAVSYKANVRASEQLNPVIARRVMDESITLFGFPAPPS</sequence>
<gene>
    <name evidence="1" type="ORF">AMTR_s00046p00081350</name>
</gene>
<dbReference type="AlphaFoldDB" id="U5D6T4"/>
<evidence type="ECO:0000313" key="1">
    <source>
        <dbReference type="EMBL" id="ERN17960.1"/>
    </source>
</evidence>
<accession>U5D6T4</accession>
<proteinExistence type="predicted"/>
<reference evidence="2" key="1">
    <citation type="journal article" date="2013" name="Science">
        <title>The Amborella genome and the evolution of flowering plants.</title>
        <authorList>
            <consortium name="Amborella Genome Project"/>
        </authorList>
    </citation>
    <scope>NUCLEOTIDE SEQUENCE [LARGE SCALE GENOMIC DNA]</scope>
</reference>
<organism evidence="1 2">
    <name type="scientific">Amborella trichopoda</name>
    <dbReference type="NCBI Taxonomy" id="13333"/>
    <lineage>
        <taxon>Eukaryota</taxon>
        <taxon>Viridiplantae</taxon>
        <taxon>Streptophyta</taxon>
        <taxon>Embryophyta</taxon>
        <taxon>Tracheophyta</taxon>
        <taxon>Spermatophyta</taxon>
        <taxon>Magnoliopsida</taxon>
        <taxon>Amborellales</taxon>
        <taxon>Amborellaceae</taxon>
        <taxon>Amborella</taxon>
    </lineage>
</organism>
<evidence type="ECO:0000313" key="2">
    <source>
        <dbReference type="Proteomes" id="UP000017836"/>
    </source>
</evidence>
<keyword evidence="2" id="KW-1185">Reference proteome</keyword>
<dbReference type="HOGENOM" id="CLU_2349544_0_0_1"/>
<name>U5D6T4_AMBTC</name>
<dbReference type="EMBL" id="KI392290">
    <property type="protein sequence ID" value="ERN17960.1"/>
    <property type="molecule type" value="Genomic_DNA"/>
</dbReference>
<dbReference type="Gramene" id="ERN17960">
    <property type="protein sequence ID" value="ERN17960"/>
    <property type="gene ID" value="AMTR_s00046p00081350"/>
</dbReference>